<comment type="catalytic activity">
    <reaction evidence="4">
        <text>(8S)-3',8-cyclo-7,8-dihydroguanosine 5'-triphosphate = cyclic pyranopterin phosphate + diphosphate</text>
        <dbReference type="Rhea" id="RHEA:49580"/>
        <dbReference type="ChEBI" id="CHEBI:33019"/>
        <dbReference type="ChEBI" id="CHEBI:59648"/>
        <dbReference type="ChEBI" id="CHEBI:131766"/>
        <dbReference type="EC" id="4.6.1.17"/>
    </reaction>
</comment>
<evidence type="ECO:0000313" key="6">
    <source>
        <dbReference type="EMBL" id="TAJ43662.1"/>
    </source>
</evidence>
<dbReference type="NCBIfam" id="TIGR00581">
    <property type="entry name" value="moaC"/>
    <property type="match status" value="1"/>
</dbReference>
<keyword evidence="2 4" id="KW-0501">Molybdenum cofactor biosynthesis</keyword>
<dbReference type="SUPFAM" id="SSF55040">
    <property type="entry name" value="Molybdenum cofactor biosynthesis protein C, MoaC"/>
    <property type="match status" value="1"/>
</dbReference>
<dbReference type="Pfam" id="PF01967">
    <property type="entry name" value="MoaC"/>
    <property type="match status" value="1"/>
</dbReference>
<dbReference type="UniPathway" id="UPA00344"/>
<accession>A0A483CX47</accession>
<dbReference type="OrthoDB" id="10067at2157"/>
<comment type="pathway">
    <text evidence="1 4">Cofactor biosynthesis; molybdopterin biosynthesis.</text>
</comment>
<evidence type="ECO:0000256" key="4">
    <source>
        <dbReference type="HAMAP-Rule" id="MF_01224"/>
    </source>
</evidence>
<gene>
    <name evidence="4" type="primary">moaC</name>
    <name evidence="6" type="ORF">CUJ86_09975</name>
</gene>
<protein>
    <recommendedName>
        <fullName evidence="4">Probable cyclic pyranopterin monophosphate synthase</fullName>
        <ecNumber evidence="4">4.6.1.17</ecNumber>
    </recommendedName>
    <alternativeName>
        <fullName evidence="4">Molybdenum cofactor biosynthesis protein C</fullName>
    </alternativeName>
</protein>
<dbReference type="HAMAP" id="MF_01224_A">
    <property type="entry name" value="MoaC_A"/>
    <property type="match status" value="1"/>
</dbReference>
<evidence type="ECO:0000256" key="2">
    <source>
        <dbReference type="ARBA" id="ARBA00023150"/>
    </source>
</evidence>
<sequence length="158" mass="16917">MVEFTHIADDRARMVDVSAKPDVVREAVAAGRIRLRPETLAAIREGTVLKGNVLATARVAATLAVKDTPRIIPMCHPLALGGVEVDFAEVEGAIEARVRVRSYGRTGVEMEALTGVSAALLTVWDMVKSAEKDEDGQYPWTGIEGIAVIEKRKGPAGP</sequence>
<dbReference type="GO" id="GO:0006777">
    <property type="term" value="P:Mo-molybdopterin cofactor biosynthetic process"/>
    <property type="evidence" value="ECO:0007669"/>
    <property type="project" value="UniProtKB-UniRule"/>
</dbReference>
<evidence type="ECO:0000256" key="1">
    <source>
        <dbReference type="ARBA" id="ARBA00005046"/>
    </source>
</evidence>
<dbReference type="EC" id="4.6.1.17" evidence="4"/>
<dbReference type="AlphaFoldDB" id="A0A483CX47"/>
<dbReference type="EMBL" id="PGCL01000004">
    <property type="protein sequence ID" value="TAJ43662.1"/>
    <property type="molecule type" value="Genomic_DNA"/>
</dbReference>
<dbReference type="GO" id="GO:0061799">
    <property type="term" value="F:cyclic pyranopterin monophosphate synthase activity"/>
    <property type="evidence" value="ECO:0007669"/>
    <property type="project" value="UniProtKB-UniRule"/>
</dbReference>
<dbReference type="InterPro" id="IPR036522">
    <property type="entry name" value="MoaC_sf"/>
</dbReference>
<evidence type="ECO:0000256" key="3">
    <source>
        <dbReference type="ARBA" id="ARBA00023239"/>
    </source>
</evidence>
<dbReference type="InterPro" id="IPR023045">
    <property type="entry name" value="MoaC"/>
</dbReference>
<feature type="active site" evidence="4">
    <location>
        <position position="125"/>
    </location>
</feature>
<organism evidence="6 7">
    <name type="scientific">Methanofollis fontis</name>
    <dbReference type="NCBI Taxonomy" id="2052832"/>
    <lineage>
        <taxon>Archaea</taxon>
        <taxon>Methanobacteriati</taxon>
        <taxon>Methanobacteriota</taxon>
        <taxon>Stenosarchaea group</taxon>
        <taxon>Methanomicrobia</taxon>
        <taxon>Methanomicrobiales</taxon>
        <taxon>Methanomicrobiaceae</taxon>
        <taxon>Methanofollis</taxon>
    </lineage>
</organism>
<comment type="caution">
    <text evidence="6">The sequence shown here is derived from an EMBL/GenBank/DDBJ whole genome shotgun (WGS) entry which is preliminary data.</text>
</comment>
<evidence type="ECO:0000313" key="7">
    <source>
        <dbReference type="Proteomes" id="UP000292580"/>
    </source>
</evidence>
<dbReference type="CDD" id="cd01419">
    <property type="entry name" value="MoaC_A"/>
    <property type="match status" value="1"/>
</dbReference>
<dbReference type="Proteomes" id="UP000292580">
    <property type="component" value="Unassembled WGS sequence"/>
</dbReference>
<feature type="domain" description="Molybdopterin cofactor biosynthesis C (MoaC)" evidence="5">
    <location>
        <begin position="14"/>
        <end position="154"/>
    </location>
</feature>
<comment type="function">
    <text evidence="4">Catalyzes the conversion of (8S)-3',8-cyclo-7,8-dihydroguanosine 5'-triphosphate to cyclic pyranopterin monophosphate (cPMP).</text>
</comment>
<proteinExistence type="inferred from homology"/>
<feature type="binding site" evidence="4">
    <location>
        <begin position="110"/>
        <end position="111"/>
    </location>
    <ligand>
        <name>substrate</name>
    </ligand>
</feature>
<feature type="binding site" evidence="4">
    <location>
        <begin position="74"/>
        <end position="76"/>
    </location>
    <ligand>
        <name>substrate</name>
    </ligand>
</feature>
<dbReference type="Gene3D" id="3.30.70.640">
    <property type="entry name" value="Molybdopterin cofactor biosynthesis C (MoaC) domain"/>
    <property type="match status" value="1"/>
</dbReference>
<dbReference type="NCBIfam" id="NF008999">
    <property type="entry name" value="PRK12343.1"/>
    <property type="match status" value="1"/>
</dbReference>
<evidence type="ECO:0000259" key="5">
    <source>
        <dbReference type="Pfam" id="PF01967"/>
    </source>
</evidence>
<keyword evidence="3 4" id="KW-0456">Lyase</keyword>
<dbReference type="InterPro" id="IPR023047">
    <property type="entry name" value="Mo_CF_biosynth-C_arc"/>
</dbReference>
<comment type="similarity">
    <text evidence="4">Belongs to the MoaC family.</text>
</comment>
<comment type="subunit">
    <text evidence="4">Homohexamer; trimer of dimers.</text>
</comment>
<name>A0A483CX47_9EURY</name>
<reference evidence="6 7" key="1">
    <citation type="submission" date="2017-11" db="EMBL/GenBank/DDBJ databases">
        <title>Isolation and Characterization of Methanofollis Species from Methane Seep Offshore SW Taiwan.</title>
        <authorList>
            <person name="Teng N.-H."/>
            <person name="Lai M.-C."/>
            <person name="Chen S.-C."/>
        </authorList>
    </citation>
    <scope>NUCLEOTIDE SEQUENCE [LARGE SCALE GENOMIC DNA]</scope>
    <source>
        <strain evidence="6 7">FWC-SCC2</strain>
    </source>
</reference>
<dbReference type="RefSeq" id="WP_130647436.1">
    <property type="nucleotide sequence ID" value="NZ_PGCL01000004.1"/>
</dbReference>
<dbReference type="InterPro" id="IPR002820">
    <property type="entry name" value="Mopterin_CF_biosynth-C_dom"/>
</dbReference>
<keyword evidence="7" id="KW-1185">Reference proteome</keyword>